<dbReference type="PANTHER" id="PTHR24421:SF10">
    <property type="entry name" value="NITRATE_NITRITE SENSOR PROTEIN NARQ"/>
    <property type="match status" value="1"/>
</dbReference>
<organism evidence="10 11">
    <name type="scientific">Clostridium aceticum</name>
    <dbReference type="NCBI Taxonomy" id="84022"/>
    <lineage>
        <taxon>Bacteria</taxon>
        <taxon>Bacillati</taxon>
        <taxon>Bacillota</taxon>
        <taxon>Clostridia</taxon>
        <taxon>Eubacteriales</taxon>
        <taxon>Clostridiaceae</taxon>
        <taxon>Clostridium</taxon>
    </lineage>
</organism>
<comment type="catalytic activity">
    <reaction evidence="1">
        <text>ATP + protein L-histidine = ADP + protein N-phospho-L-histidine.</text>
        <dbReference type="EC" id="2.7.13.3"/>
    </reaction>
</comment>
<evidence type="ECO:0000256" key="1">
    <source>
        <dbReference type="ARBA" id="ARBA00000085"/>
    </source>
</evidence>
<dbReference type="GO" id="GO:0046983">
    <property type="term" value="F:protein dimerization activity"/>
    <property type="evidence" value="ECO:0007669"/>
    <property type="project" value="InterPro"/>
</dbReference>
<proteinExistence type="predicted"/>
<dbReference type="InterPro" id="IPR011712">
    <property type="entry name" value="Sig_transdc_His_kin_sub3_dim/P"/>
</dbReference>
<dbReference type="CDD" id="cd16917">
    <property type="entry name" value="HATPase_UhpB-NarQ-NarX-like"/>
    <property type="match status" value="1"/>
</dbReference>
<dbReference type="EC" id="2.7.13.3" evidence="2"/>
<evidence type="ECO:0000256" key="3">
    <source>
        <dbReference type="ARBA" id="ARBA00022553"/>
    </source>
</evidence>
<evidence type="ECO:0000313" key="11">
    <source>
        <dbReference type="Proteomes" id="UP000035704"/>
    </source>
</evidence>
<dbReference type="AlphaFoldDB" id="A0A0D8IAJ5"/>
<keyword evidence="8" id="KW-0902">Two-component regulatory system</keyword>
<keyword evidence="11" id="KW-1185">Reference proteome</keyword>
<evidence type="ECO:0000313" key="10">
    <source>
        <dbReference type="EMBL" id="AKL96541.1"/>
    </source>
</evidence>
<gene>
    <name evidence="10" type="ORF">CACET_c30970</name>
</gene>
<dbReference type="SUPFAM" id="SSF55874">
    <property type="entry name" value="ATPase domain of HSP90 chaperone/DNA topoisomerase II/histidine kinase"/>
    <property type="match status" value="1"/>
</dbReference>
<dbReference type="PANTHER" id="PTHR24421">
    <property type="entry name" value="NITRATE/NITRITE SENSOR PROTEIN NARX-RELATED"/>
    <property type="match status" value="1"/>
</dbReference>
<feature type="domain" description="Signal transduction histidine kinase subgroup 3 dimerisation and phosphoacceptor" evidence="9">
    <location>
        <begin position="169"/>
        <end position="231"/>
    </location>
</feature>
<dbReference type="GO" id="GO:0005524">
    <property type="term" value="F:ATP binding"/>
    <property type="evidence" value="ECO:0007669"/>
    <property type="project" value="UniProtKB-KW"/>
</dbReference>
<keyword evidence="7" id="KW-0067">ATP-binding</keyword>
<evidence type="ECO:0000256" key="8">
    <source>
        <dbReference type="ARBA" id="ARBA00023012"/>
    </source>
</evidence>
<dbReference type="InterPro" id="IPR036890">
    <property type="entry name" value="HATPase_C_sf"/>
</dbReference>
<dbReference type="Gene3D" id="1.20.5.1930">
    <property type="match status" value="1"/>
</dbReference>
<dbReference type="GO" id="GO:0016020">
    <property type="term" value="C:membrane"/>
    <property type="evidence" value="ECO:0007669"/>
    <property type="project" value="InterPro"/>
</dbReference>
<dbReference type="EMBL" id="CP009687">
    <property type="protein sequence ID" value="AKL96541.1"/>
    <property type="molecule type" value="Genomic_DNA"/>
</dbReference>
<keyword evidence="4" id="KW-0808">Transferase</keyword>
<keyword evidence="3" id="KW-0597">Phosphoprotein</keyword>
<evidence type="ECO:0000259" key="9">
    <source>
        <dbReference type="Pfam" id="PF07730"/>
    </source>
</evidence>
<evidence type="ECO:0000256" key="5">
    <source>
        <dbReference type="ARBA" id="ARBA00022741"/>
    </source>
</evidence>
<dbReference type="RefSeq" id="WP_044824435.1">
    <property type="nucleotide sequence ID" value="NZ_CP009687.1"/>
</dbReference>
<dbReference type="STRING" id="84022.CACET_c30970"/>
<reference evidence="10 11" key="1">
    <citation type="submission" date="2014-10" db="EMBL/GenBank/DDBJ databases">
        <title>Genome sequence of Clostridium aceticum DSM 1496.</title>
        <authorList>
            <person name="Poehlein A."/>
            <person name="Schiel-Bengelsdorf B."/>
            <person name="Gottschalk G."/>
            <person name="Duerre P."/>
            <person name="Daniel R."/>
        </authorList>
    </citation>
    <scope>NUCLEOTIDE SEQUENCE [LARGE SCALE GENOMIC DNA]</scope>
    <source>
        <strain evidence="10 11">DSM 1496</strain>
    </source>
</reference>
<evidence type="ECO:0000256" key="7">
    <source>
        <dbReference type="ARBA" id="ARBA00022840"/>
    </source>
</evidence>
<dbReference type="InterPro" id="IPR050482">
    <property type="entry name" value="Sensor_HK_TwoCompSys"/>
</dbReference>
<dbReference type="Proteomes" id="UP000035704">
    <property type="component" value="Chromosome"/>
</dbReference>
<dbReference type="KEGG" id="cace:CACET_c30970"/>
<evidence type="ECO:0000256" key="2">
    <source>
        <dbReference type="ARBA" id="ARBA00012438"/>
    </source>
</evidence>
<dbReference type="GO" id="GO:0000155">
    <property type="term" value="F:phosphorelay sensor kinase activity"/>
    <property type="evidence" value="ECO:0007669"/>
    <property type="project" value="InterPro"/>
</dbReference>
<name>A0A0D8IAJ5_9CLOT</name>
<keyword evidence="6 10" id="KW-0418">Kinase</keyword>
<evidence type="ECO:0000256" key="6">
    <source>
        <dbReference type="ARBA" id="ARBA00022777"/>
    </source>
</evidence>
<evidence type="ECO:0000256" key="4">
    <source>
        <dbReference type="ARBA" id="ARBA00022679"/>
    </source>
</evidence>
<protein>
    <recommendedName>
        <fullName evidence="2">histidine kinase</fullName>
        <ecNumber evidence="2">2.7.13.3</ecNumber>
    </recommendedName>
</protein>
<sequence>MGNILNKLIIFVGTCGLLLFEFTPYEGIIAIALAIAISGLLEYFSNEKLAKGLFIVFFIVSGFYVQFVFFLPLISYDLLRTKNQMLTLLALIPYTLHLNKFSLGTMSVLIGISTIVYLLKVRETNEKKLREDYINQRDYLTELSISLEEKINELVSKQDVEVNLATLNERNRIAREIHDNVGHLLSSAILQIGAVIAVSKDENTVKSLEVVKNTLNEGMNSIRESVHNLYEDSIDLYGEINKLLRNFTFCETSLNYEITGDMPAKAKYAIIGIIKESLSNVMKHSNGDLVSISLYEHPKLFQLIIYDNGDKKLDHGNFKGMGLESIKQRVASLNGIVNFDETKGFRIFISFMKP</sequence>
<keyword evidence="5" id="KW-0547">Nucleotide-binding</keyword>
<dbReference type="Pfam" id="PF07730">
    <property type="entry name" value="HisKA_3"/>
    <property type="match status" value="1"/>
</dbReference>
<dbReference type="Gene3D" id="3.30.565.10">
    <property type="entry name" value="Histidine kinase-like ATPase, C-terminal domain"/>
    <property type="match status" value="1"/>
</dbReference>
<accession>A0A0D8IAJ5</accession>
<dbReference type="PATRIC" id="fig|84022.5.peg.3764"/>